<evidence type="ECO:0000256" key="1">
    <source>
        <dbReference type="SAM" id="MobiDB-lite"/>
    </source>
</evidence>
<proteinExistence type="predicted"/>
<keyword evidence="3" id="KW-1185">Reference proteome</keyword>
<dbReference type="Proteomes" id="UP000827788">
    <property type="component" value="Segment"/>
</dbReference>
<organism evidence="2 3">
    <name type="scientific">Erwinia phage pEa_SNUABM_32</name>
    <dbReference type="NCBI Taxonomy" id="2869555"/>
    <lineage>
        <taxon>Viruses</taxon>
        <taxon>Duplodnaviria</taxon>
        <taxon>Heunggongvirae</taxon>
        <taxon>Uroviricota</taxon>
        <taxon>Caudoviricetes</taxon>
        <taxon>Alexandravirus</taxon>
        <taxon>Alexandravirus SNUABM32</taxon>
    </lineage>
</organism>
<evidence type="ECO:0000313" key="3">
    <source>
        <dbReference type="Proteomes" id="UP000827788"/>
    </source>
</evidence>
<feature type="region of interest" description="Disordered" evidence="1">
    <location>
        <begin position="105"/>
        <end position="131"/>
    </location>
</feature>
<reference evidence="2 3" key="1">
    <citation type="submission" date="2021-06" db="EMBL/GenBank/DDBJ databases">
        <title>Complete genome sequence of Erwinia phage pEa_SNUABM_32.</title>
        <authorList>
            <person name="Kim S.G."/>
            <person name="Park S.C."/>
        </authorList>
    </citation>
    <scope>NUCLEOTIDE SEQUENCE [LARGE SCALE GENOMIC DNA]</scope>
</reference>
<protein>
    <submittedName>
        <fullName evidence="2">Uncharacterized protein</fullName>
    </submittedName>
</protein>
<accession>A0AAE7XJ55</accession>
<sequence length="153" mass="17232">MKFNEVSKDAQVILMGGALAGVVEVFGRDDEDEGKHLIETALRQVGLTFDEFRTLMTEMSPEVEAEVASIQTIAADPDDDFEEDPEDFGTCPECDQRVEDCDCEHDDENLDSMEERPGNLNDDDQTDENGWQNLDEDGVCRNCHQQVCECRGY</sequence>
<dbReference type="EMBL" id="MZ443774">
    <property type="protein sequence ID" value="QZE57187.1"/>
    <property type="molecule type" value="Genomic_DNA"/>
</dbReference>
<gene>
    <name evidence="2" type="ORF">pEaSNUABM32_00314</name>
</gene>
<name>A0AAE7XJ55_9CAUD</name>
<evidence type="ECO:0000313" key="2">
    <source>
        <dbReference type="EMBL" id="QZE57187.1"/>
    </source>
</evidence>